<accession>A0A8J8P2K8</accession>
<keyword evidence="1" id="KW-0175">Coiled coil</keyword>
<proteinExistence type="predicted"/>
<dbReference type="AlphaFoldDB" id="A0A8J8P2K8"/>
<name>A0A8J8P2K8_HALGN</name>
<sequence>MEESCRHRLLEGQQRASHEVNQLKMEHEQQMMAQKMEITEKAKDQFRQKFTQEKKRLKQQLREERDKQVREICEKASEEAFLEVQVMKERLRESEREKDKLNRVIKELQKVIEIQETPTEKAIEQKQVCEIAIQANNETPLHYQTEKVQVSNSSLEVQTDLSMDQIGQLQDNLATITKKQIEEIAKQSSRIINKYKEREQQLQVNFDTLNQRYDHVKKYLVRLAEPSGNNDQLLI</sequence>
<comment type="caution">
    <text evidence="2">The sequence shown here is derived from an EMBL/GenBank/DDBJ whole genome shotgun (WGS) entry which is preliminary data.</text>
</comment>
<organism evidence="2 3">
    <name type="scientific">Halteria grandinella</name>
    <dbReference type="NCBI Taxonomy" id="5974"/>
    <lineage>
        <taxon>Eukaryota</taxon>
        <taxon>Sar</taxon>
        <taxon>Alveolata</taxon>
        <taxon>Ciliophora</taxon>
        <taxon>Intramacronucleata</taxon>
        <taxon>Spirotrichea</taxon>
        <taxon>Stichotrichia</taxon>
        <taxon>Sporadotrichida</taxon>
        <taxon>Halteriidae</taxon>
        <taxon>Halteria</taxon>
    </lineage>
</organism>
<keyword evidence="3" id="KW-1185">Reference proteome</keyword>
<feature type="coiled-coil region" evidence="1">
    <location>
        <begin position="178"/>
        <end position="212"/>
    </location>
</feature>
<gene>
    <name evidence="2" type="ORF">FGO68_gene4895</name>
</gene>
<dbReference type="EMBL" id="RRYP01002314">
    <property type="protein sequence ID" value="TNV84914.1"/>
    <property type="molecule type" value="Genomic_DNA"/>
</dbReference>
<dbReference type="Proteomes" id="UP000785679">
    <property type="component" value="Unassembled WGS sequence"/>
</dbReference>
<evidence type="ECO:0000256" key="1">
    <source>
        <dbReference type="SAM" id="Coils"/>
    </source>
</evidence>
<reference evidence="2" key="1">
    <citation type="submission" date="2019-06" db="EMBL/GenBank/DDBJ databases">
        <authorList>
            <person name="Zheng W."/>
        </authorList>
    </citation>
    <scope>NUCLEOTIDE SEQUENCE</scope>
    <source>
        <strain evidence="2">QDHG01</strain>
    </source>
</reference>
<feature type="coiled-coil region" evidence="1">
    <location>
        <begin position="43"/>
        <end position="111"/>
    </location>
</feature>
<protein>
    <submittedName>
        <fullName evidence="2">Uncharacterized protein</fullName>
    </submittedName>
</protein>
<evidence type="ECO:0000313" key="3">
    <source>
        <dbReference type="Proteomes" id="UP000785679"/>
    </source>
</evidence>
<evidence type="ECO:0000313" key="2">
    <source>
        <dbReference type="EMBL" id="TNV84914.1"/>
    </source>
</evidence>